<feature type="compositionally biased region" description="Basic and acidic residues" evidence="1">
    <location>
        <begin position="340"/>
        <end position="375"/>
    </location>
</feature>
<reference evidence="2" key="1">
    <citation type="journal article" date="2020" name="Cell">
        <title>Large-Scale Comparative Analyses of Tick Genomes Elucidate Their Genetic Diversity and Vector Capacities.</title>
        <authorList>
            <consortium name="Tick Genome and Microbiome Consortium (TIGMIC)"/>
            <person name="Jia N."/>
            <person name="Wang J."/>
            <person name="Shi W."/>
            <person name="Du L."/>
            <person name="Sun Y."/>
            <person name="Zhan W."/>
            <person name="Jiang J.F."/>
            <person name="Wang Q."/>
            <person name="Zhang B."/>
            <person name="Ji P."/>
            <person name="Bell-Sakyi L."/>
            <person name="Cui X.M."/>
            <person name="Yuan T.T."/>
            <person name="Jiang B.G."/>
            <person name="Yang W.F."/>
            <person name="Lam T.T."/>
            <person name="Chang Q.C."/>
            <person name="Ding S.J."/>
            <person name="Wang X.J."/>
            <person name="Zhu J.G."/>
            <person name="Ruan X.D."/>
            <person name="Zhao L."/>
            <person name="Wei J.T."/>
            <person name="Ye R.Z."/>
            <person name="Que T.C."/>
            <person name="Du C.H."/>
            <person name="Zhou Y.H."/>
            <person name="Cheng J.X."/>
            <person name="Dai P.F."/>
            <person name="Guo W.B."/>
            <person name="Han X.H."/>
            <person name="Huang E.J."/>
            <person name="Li L.F."/>
            <person name="Wei W."/>
            <person name="Gao Y.C."/>
            <person name="Liu J.Z."/>
            <person name="Shao H.Z."/>
            <person name="Wang X."/>
            <person name="Wang C.C."/>
            <person name="Yang T.C."/>
            <person name="Huo Q.B."/>
            <person name="Li W."/>
            <person name="Chen H.Y."/>
            <person name="Chen S.E."/>
            <person name="Zhou L.G."/>
            <person name="Ni X.B."/>
            <person name="Tian J.H."/>
            <person name="Sheng Y."/>
            <person name="Liu T."/>
            <person name="Pan Y.S."/>
            <person name="Xia L.Y."/>
            <person name="Li J."/>
            <person name="Zhao F."/>
            <person name="Cao W.C."/>
        </authorList>
    </citation>
    <scope>NUCLEOTIDE SEQUENCE</scope>
    <source>
        <strain evidence="2">Rmic-2018</strain>
    </source>
</reference>
<gene>
    <name evidence="2" type="ORF">HPB51_014373</name>
</gene>
<evidence type="ECO:0000313" key="3">
    <source>
        <dbReference type="Proteomes" id="UP000821866"/>
    </source>
</evidence>
<feature type="region of interest" description="Disordered" evidence="1">
    <location>
        <begin position="314"/>
        <end position="375"/>
    </location>
</feature>
<evidence type="ECO:0000256" key="1">
    <source>
        <dbReference type="SAM" id="MobiDB-lite"/>
    </source>
</evidence>
<evidence type="ECO:0000313" key="2">
    <source>
        <dbReference type="EMBL" id="KAH8041225.1"/>
    </source>
</evidence>
<feature type="compositionally biased region" description="Basic and acidic residues" evidence="1">
    <location>
        <begin position="70"/>
        <end position="81"/>
    </location>
</feature>
<dbReference type="EMBL" id="JABSTU010000001">
    <property type="protein sequence ID" value="KAH8041225.1"/>
    <property type="molecule type" value="Genomic_DNA"/>
</dbReference>
<feature type="compositionally biased region" description="Low complexity" evidence="1">
    <location>
        <begin position="89"/>
        <end position="105"/>
    </location>
</feature>
<proteinExistence type="predicted"/>
<protein>
    <submittedName>
        <fullName evidence="2">Uncharacterized protein</fullName>
    </submittedName>
</protein>
<dbReference type="Proteomes" id="UP000821866">
    <property type="component" value="Chromosome 1"/>
</dbReference>
<reference evidence="2" key="2">
    <citation type="submission" date="2021-09" db="EMBL/GenBank/DDBJ databases">
        <authorList>
            <person name="Jia N."/>
            <person name="Wang J."/>
            <person name="Shi W."/>
            <person name="Du L."/>
            <person name="Sun Y."/>
            <person name="Zhan W."/>
            <person name="Jiang J."/>
            <person name="Wang Q."/>
            <person name="Zhang B."/>
            <person name="Ji P."/>
            <person name="Sakyi L.B."/>
            <person name="Cui X."/>
            <person name="Yuan T."/>
            <person name="Jiang B."/>
            <person name="Yang W."/>
            <person name="Lam T.T.-Y."/>
            <person name="Chang Q."/>
            <person name="Ding S."/>
            <person name="Wang X."/>
            <person name="Zhu J."/>
            <person name="Ruan X."/>
            <person name="Zhao L."/>
            <person name="Wei J."/>
            <person name="Que T."/>
            <person name="Du C."/>
            <person name="Cheng J."/>
            <person name="Dai P."/>
            <person name="Han X."/>
            <person name="Huang E."/>
            <person name="Gao Y."/>
            <person name="Liu J."/>
            <person name="Shao H."/>
            <person name="Ye R."/>
            <person name="Li L."/>
            <person name="Wei W."/>
            <person name="Wang X."/>
            <person name="Wang C."/>
            <person name="Huo Q."/>
            <person name="Li W."/>
            <person name="Guo W."/>
            <person name="Chen H."/>
            <person name="Chen S."/>
            <person name="Zhou L."/>
            <person name="Zhou L."/>
            <person name="Ni X."/>
            <person name="Tian J."/>
            <person name="Zhou Y."/>
            <person name="Sheng Y."/>
            <person name="Liu T."/>
            <person name="Pan Y."/>
            <person name="Xia L."/>
            <person name="Li J."/>
            <person name="Zhao F."/>
            <person name="Cao W."/>
        </authorList>
    </citation>
    <scope>NUCLEOTIDE SEQUENCE</scope>
    <source>
        <strain evidence="2">Rmic-2018</strain>
        <tissue evidence="2">Larvae</tissue>
    </source>
</reference>
<feature type="compositionally biased region" description="Basic and acidic residues" evidence="1">
    <location>
        <begin position="152"/>
        <end position="162"/>
    </location>
</feature>
<keyword evidence="3" id="KW-1185">Reference proteome</keyword>
<comment type="caution">
    <text evidence="2">The sequence shown here is derived from an EMBL/GenBank/DDBJ whole genome shotgun (WGS) entry which is preliminary data.</text>
</comment>
<name>A0A9J6F3S3_RHIMP</name>
<organism evidence="2 3">
    <name type="scientific">Rhipicephalus microplus</name>
    <name type="common">Cattle tick</name>
    <name type="synonym">Boophilus microplus</name>
    <dbReference type="NCBI Taxonomy" id="6941"/>
    <lineage>
        <taxon>Eukaryota</taxon>
        <taxon>Metazoa</taxon>
        <taxon>Ecdysozoa</taxon>
        <taxon>Arthropoda</taxon>
        <taxon>Chelicerata</taxon>
        <taxon>Arachnida</taxon>
        <taxon>Acari</taxon>
        <taxon>Parasitiformes</taxon>
        <taxon>Ixodida</taxon>
        <taxon>Ixodoidea</taxon>
        <taxon>Ixodidae</taxon>
        <taxon>Rhipicephalinae</taxon>
        <taxon>Rhipicephalus</taxon>
        <taxon>Boophilus</taxon>
    </lineage>
</organism>
<feature type="region of interest" description="Disordered" evidence="1">
    <location>
        <begin position="30"/>
        <end position="108"/>
    </location>
</feature>
<sequence>MTQQHFNFAFVCDPHIRAGTVQGIPHTITKFHAPNNPRVVRKPPGAPSGSTRIVAIEKLSAKPSPPVPDKSGKPGNKEKPSKPAIPKVTTKSKSAAKGGTKANASEVSKAEVKLLKKFALARAAENADEDKGADVTDQQPNDSFEASEDDKFEQTRERRVDNEYGISDNASSASAFSSNDWDEYGGAFVDDAGTDAAGYYWPAEQYPWSSPQSPTNAPPFSLPGSPSYAPTIFPASPYDAHSSMSGAGSYMPYSLSGSPFWSPPMLTGMLPYQTPYMPFVQMSGLYGFPYVSPTYPDFSAYAAAPFSSYPYSPGGEANQYDDGTEEGADVSQHDAGSSRSHKEVKWSKDKPAKSKAKDHASPLAPHDDHKPDKTP</sequence>
<feature type="region of interest" description="Disordered" evidence="1">
    <location>
        <begin position="122"/>
        <end position="172"/>
    </location>
</feature>
<accession>A0A9J6F3S3</accession>
<dbReference type="AlphaFoldDB" id="A0A9J6F3S3"/>